<comment type="caution">
    <text evidence="1">The sequence shown here is derived from an EMBL/GenBank/DDBJ whole genome shotgun (WGS) entry which is preliminary data.</text>
</comment>
<proteinExistence type="predicted"/>
<accession>A0A834BJW1</accession>
<gene>
    <name evidence="1" type="ORF">FQA47_007229</name>
</gene>
<protein>
    <submittedName>
        <fullName evidence="1">Uncharacterized protein</fullName>
    </submittedName>
</protein>
<evidence type="ECO:0000313" key="2">
    <source>
        <dbReference type="Proteomes" id="UP000646548"/>
    </source>
</evidence>
<dbReference type="EMBL" id="WKFB01001177">
    <property type="protein sequence ID" value="KAF6715042.1"/>
    <property type="molecule type" value="Genomic_DNA"/>
</dbReference>
<name>A0A834BJW1_ORYME</name>
<reference evidence="1" key="1">
    <citation type="journal article" name="BMC Genomics">
        <title>Long-read sequencing and de novo genome assembly of marine medaka (Oryzias melastigma).</title>
        <authorList>
            <person name="Liang P."/>
            <person name="Saqib H.S.A."/>
            <person name="Ni X."/>
            <person name="Shen Y."/>
        </authorList>
    </citation>
    <scope>NUCLEOTIDE SEQUENCE</scope>
    <source>
        <strain evidence="1">Bigg-433</strain>
    </source>
</reference>
<dbReference type="Proteomes" id="UP000646548">
    <property type="component" value="Unassembled WGS sequence"/>
</dbReference>
<dbReference type="AlphaFoldDB" id="A0A834BJW1"/>
<evidence type="ECO:0000313" key="1">
    <source>
        <dbReference type="EMBL" id="KAF6715042.1"/>
    </source>
</evidence>
<organism evidence="1 2">
    <name type="scientific">Oryzias melastigma</name>
    <name type="common">Marine medaka</name>
    <dbReference type="NCBI Taxonomy" id="30732"/>
    <lineage>
        <taxon>Eukaryota</taxon>
        <taxon>Metazoa</taxon>
        <taxon>Chordata</taxon>
        <taxon>Craniata</taxon>
        <taxon>Vertebrata</taxon>
        <taxon>Euteleostomi</taxon>
        <taxon>Actinopterygii</taxon>
        <taxon>Neopterygii</taxon>
        <taxon>Teleostei</taxon>
        <taxon>Neoteleostei</taxon>
        <taxon>Acanthomorphata</taxon>
        <taxon>Ovalentaria</taxon>
        <taxon>Atherinomorphae</taxon>
        <taxon>Beloniformes</taxon>
        <taxon>Adrianichthyidae</taxon>
        <taxon>Oryziinae</taxon>
        <taxon>Oryzias</taxon>
    </lineage>
</organism>
<sequence length="124" mass="13500">MHHPCGCCLVFPSSWFWFRSDPSLPVRPSVPPAAVWLRGDVSLTSVRTFNRFYLTSHLCAAAPLSGYSVCTLVDRCGPSPCAAPPAHRPLYFRTRTLSGRDISVLNELESFVGGAEGLDKAMSA</sequence>